<dbReference type="RefSeq" id="WP_146305482.1">
    <property type="nucleotide sequence ID" value="NZ_VOHS01000010.1"/>
</dbReference>
<dbReference type="Proteomes" id="UP000318815">
    <property type="component" value="Unassembled WGS sequence"/>
</dbReference>
<feature type="transmembrane region" description="Helical" evidence="1">
    <location>
        <begin position="103"/>
        <end position="122"/>
    </location>
</feature>
<comment type="caution">
    <text evidence="2">The sequence shown here is derived from an EMBL/GenBank/DDBJ whole genome shotgun (WGS) entry which is preliminary data.</text>
</comment>
<accession>A0A5C6LSI7</accession>
<sequence>MFKRYFLAGIAAGILSGLAAFFYDRIYTTAMEVNFTRLVSPAGIFSASLFTGMLIALCCFTIRACFKKEMEILTNILIAGITLLSMIIPFMVSLPLDMERPELFPGLVIPMQLFPALMWLVIKPLFL</sequence>
<reference evidence="2 3" key="1">
    <citation type="submission" date="2019-08" db="EMBL/GenBank/DDBJ databases">
        <title>Whole genome sequencing of chitin degrading bacteria Chitinophaga pinensis YS16.</title>
        <authorList>
            <person name="Singh R.P."/>
            <person name="Manchanda G."/>
            <person name="Maurya I.K."/>
            <person name="Joshi N.K."/>
            <person name="Srivastava A.K."/>
        </authorList>
    </citation>
    <scope>NUCLEOTIDE SEQUENCE [LARGE SCALE GENOMIC DNA]</scope>
    <source>
        <strain evidence="2 3">YS-16</strain>
    </source>
</reference>
<protein>
    <submittedName>
        <fullName evidence="2">Uncharacterized protein</fullName>
    </submittedName>
</protein>
<evidence type="ECO:0000256" key="1">
    <source>
        <dbReference type="SAM" id="Phobius"/>
    </source>
</evidence>
<gene>
    <name evidence="2" type="ORF">FEF09_12860</name>
</gene>
<feature type="transmembrane region" description="Helical" evidence="1">
    <location>
        <begin position="72"/>
        <end position="91"/>
    </location>
</feature>
<keyword evidence="3" id="KW-1185">Reference proteome</keyword>
<feature type="transmembrane region" description="Helical" evidence="1">
    <location>
        <begin position="43"/>
        <end position="65"/>
    </location>
</feature>
<name>A0A5C6LSI7_9BACT</name>
<keyword evidence="1" id="KW-0812">Transmembrane</keyword>
<dbReference type="OrthoDB" id="1467814at2"/>
<feature type="transmembrane region" description="Helical" evidence="1">
    <location>
        <begin position="5"/>
        <end position="23"/>
    </location>
</feature>
<organism evidence="2 3">
    <name type="scientific">Chitinophaga pinensis</name>
    <dbReference type="NCBI Taxonomy" id="79329"/>
    <lineage>
        <taxon>Bacteria</taxon>
        <taxon>Pseudomonadati</taxon>
        <taxon>Bacteroidota</taxon>
        <taxon>Chitinophagia</taxon>
        <taxon>Chitinophagales</taxon>
        <taxon>Chitinophagaceae</taxon>
        <taxon>Chitinophaga</taxon>
    </lineage>
</organism>
<evidence type="ECO:0000313" key="2">
    <source>
        <dbReference type="EMBL" id="TWW00221.1"/>
    </source>
</evidence>
<proteinExistence type="predicted"/>
<keyword evidence="1" id="KW-1133">Transmembrane helix</keyword>
<evidence type="ECO:0000313" key="3">
    <source>
        <dbReference type="Proteomes" id="UP000318815"/>
    </source>
</evidence>
<dbReference type="AlphaFoldDB" id="A0A5C6LSI7"/>
<dbReference type="EMBL" id="VOHS01000010">
    <property type="protein sequence ID" value="TWW00221.1"/>
    <property type="molecule type" value="Genomic_DNA"/>
</dbReference>
<keyword evidence="1" id="KW-0472">Membrane</keyword>